<dbReference type="GO" id="GO:0035251">
    <property type="term" value="F:UDP-glucosyltransferase activity"/>
    <property type="evidence" value="ECO:0007669"/>
    <property type="project" value="InterPro"/>
</dbReference>
<sequence length="106" mass="11307">MDTVVLYPSMGIGHLAPMIELAKLLTSHGLSVSVIVLPPVSPFSTASSVDNFISGVSSSHPSISFHHLPSFPVSSPPTSSKPAVLRIFTFLRAANPHFRDLLRSLS</sequence>
<keyword evidence="2" id="KW-1185">Reference proteome</keyword>
<comment type="caution">
    <text evidence="1">The sequence shown here is derived from an EMBL/GenBank/DDBJ whole genome shotgun (WGS) entry which is preliminary data.</text>
</comment>
<evidence type="ECO:0000313" key="2">
    <source>
        <dbReference type="Proteomes" id="UP001085076"/>
    </source>
</evidence>
<dbReference type="InterPro" id="IPR050481">
    <property type="entry name" value="UDP-glycosyltransf_plant"/>
</dbReference>
<dbReference type="AlphaFoldDB" id="A0A9D5HRH5"/>
<dbReference type="OrthoDB" id="10578528at2759"/>
<dbReference type="Gene3D" id="3.40.50.2000">
    <property type="entry name" value="Glycogen Phosphorylase B"/>
    <property type="match status" value="1"/>
</dbReference>
<dbReference type="PANTHER" id="PTHR48048">
    <property type="entry name" value="GLYCOSYLTRANSFERASE"/>
    <property type="match status" value="1"/>
</dbReference>
<dbReference type="PANTHER" id="PTHR48048:SF89">
    <property type="entry name" value="GLYCOSYLTRANSFERASE"/>
    <property type="match status" value="1"/>
</dbReference>
<protein>
    <submittedName>
        <fullName evidence="1">Uncharacterized protein</fullName>
    </submittedName>
</protein>
<evidence type="ECO:0000313" key="1">
    <source>
        <dbReference type="EMBL" id="KAJ0986298.1"/>
    </source>
</evidence>
<dbReference type="SUPFAM" id="SSF53756">
    <property type="entry name" value="UDP-Glycosyltransferase/glycogen phosphorylase"/>
    <property type="match status" value="1"/>
</dbReference>
<dbReference type="EMBL" id="JAGGNH010000001">
    <property type="protein sequence ID" value="KAJ0986298.1"/>
    <property type="molecule type" value="Genomic_DNA"/>
</dbReference>
<proteinExistence type="predicted"/>
<dbReference type="Proteomes" id="UP001085076">
    <property type="component" value="Miscellaneous, Linkage group lg01"/>
</dbReference>
<reference evidence="1" key="2">
    <citation type="journal article" date="2022" name="Hortic Res">
        <title>The genome of Dioscorea zingiberensis sheds light on the biosynthesis, origin and evolution of the medicinally important diosgenin saponins.</title>
        <authorList>
            <person name="Li Y."/>
            <person name="Tan C."/>
            <person name="Li Z."/>
            <person name="Guo J."/>
            <person name="Li S."/>
            <person name="Chen X."/>
            <person name="Wang C."/>
            <person name="Dai X."/>
            <person name="Yang H."/>
            <person name="Song W."/>
            <person name="Hou L."/>
            <person name="Xu J."/>
            <person name="Tong Z."/>
            <person name="Xu A."/>
            <person name="Yuan X."/>
            <person name="Wang W."/>
            <person name="Yang Q."/>
            <person name="Chen L."/>
            <person name="Sun Z."/>
            <person name="Wang K."/>
            <person name="Pan B."/>
            <person name="Chen J."/>
            <person name="Bao Y."/>
            <person name="Liu F."/>
            <person name="Qi X."/>
            <person name="Gang D.R."/>
            <person name="Wen J."/>
            <person name="Li J."/>
        </authorList>
    </citation>
    <scope>NUCLEOTIDE SEQUENCE</scope>
    <source>
        <strain evidence="1">Dzin_1.0</strain>
    </source>
</reference>
<accession>A0A9D5HRH5</accession>
<gene>
    <name evidence="1" type="ORF">J5N97_004654</name>
</gene>
<organism evidence="1 2">
    <name type="scientific">Dioscorea zingiberensis</name>
    <dbReference type="NCBI Taxonomy" id="325984"/>
    <lineage>
        <taxon>Eukaryota</taxon>
        <taxon>Viridiplantae</taxon>
        <taxon>Streptophyta</taxon>
        <taxon>Embryophyta</taxon>
        <taxon>Tracheophyta</taxon>
        <taxon>Spermatophyta</taxon>
        <taxon>Magnoliopsida</taxon>
        <taxon>Liliopsida</taxon>
        <taxon>Dioscoreales</taxon>
        <taxon>Dioscoreaceae</taxon>
        <taxon>Dioscorea</taxon>
    </lineage>
</organism>
<reference evidence="1" key="1">
    <citation type="submission" date="2021-03" db="EMBL/GenBank/DDBJ databases">
        <authorList>
            <person name="Li Z."/>
            <person name="Yang C."/>
        </authorList>
    </citation>
    <scope>NUCLEOTIDE SEQUENCE</scope>
    <source>
        <strain evidence="1">Dzin_1.0</strain>
        <tissue evidence="1">Leaf</tissue>
    </source>
</reference>
<name>A0A9D5HRH5_9LILI</name>